<dbReference type="RefSeq" id="WP_261695752.1">
    <property type="nucleotide sequence ID" value="NZ_CP104694.1"/>
</dbReference>
<evidence type="ECO:0000313" key="3">
    <source>
        <dbReference type="EMBL" id="UXI68793.1"/>
    </source>
</evidence>
<dbReference type="PANTHER" id="PTHR44103:SF1">
    <property type="entry name" value="PROPROTEIN CONVERTASE P"/>
    <property type="match status" value="1"/>
</dbReference>
<protein>
    <submittedName>
        <fullName evidence="3">VCBS repeat-containing protein</fullName>
    </submittedName>
</protein>
<proteinExistence type="predicted"/>
<accession>A0ABY6BFJ3</accession>
<evidence type="ECO:0000256" key="2">
    <source>
        <dbReference type="SAM" id="SignalP"/>
    </source>
</evidence>
<reference evidence="3" key="1">
    <citation type="submission" date="2022-09" db="EMBL/GenBank/DDBJ databases">
        <title>Tahibacter sp. nov., isolated from a fresh water.</title>
        <authorList>
            <person name="Baek J.H."/>
            <person name="Lee J.K."/>
            <person name="Kim J.M."/>
            <person name="Jeon C.O."/>
        </authorList>
    </citation>
    <scope>NUCLEOTIDE SEQUENCE</scope>
    <source>
        <strain evidence="3">W38</strain>
    </source>
</reference>
<keyword evidence="4" id="KW-1185">Reference proteome</keyword>
<evidence type="ECO:0000313" key="4">
    <source>
        <dbReference type="Proteomes" id="UP001064632"/>
    </source>
</evidence>
<dbReference type="PANTHER" id="PTHR44103">
    <property type="entry name" value="PROPROTEIN CONVERTASE P"/>
    <property type="match status" value="1"/>
</dbReference>
<dbReference type="InterPro" id="IPR028994">
    <property type="entry name" value="Integrin_alpha_N"/>
</dbReference>
<name>A0ABY6BFJ3_9GAMM</name>
<dbReference type="Proteomes" id="UP001064632">
    <property type="component" value="Chromosome"/>
</dbReference>
<feature type="chain" id="PRO_5046840454" evidence="2">
    <location>
        <begin position="32"/>
        <end position="930"/>
    </location>
</feature>
<dbReference type="Pfam" id="PF13517">
    <property type="entry name" value="FG-GAP_3"/>
    <property type="match status" value="6"/>
</dbReference>
<organism evidence="3 4">
    <name type="scientific">Tahibacter amnicola</name>
    <dbReference type="NCBI Taxonomy" id="2976241"/>
    <lineage>
        <taxon>Bacteria</taxon>
        <taxon>Pseudomonadati</taxon>
        <taxon>Pseudomonadota</taxon>
        <taxon>Gammaproteobacteria</taxon>
        <taxon>Lysobacterales</taxon>
        <taxon>Rhodanobacteraceae</taxon>
        <taxon>Tahibacter</taxon>
    </lineage>
</organism>
<keyword evidence="1 2" id="KW-0732">Signal</keyword>
<dbReference type="InterPro" id="IPR013517">
    <property type="entry name" value="FG-GAP"/>
</dbReference>
<dbReference type="SUPFAM" id="SSF69318">
    <property type="entry name" value="Integrin alpha N-terminal domain"/>
    <property type="match status" value="3"/>
</dbReference>
<evidence type="ECO:0000256" key="1">
    <source>
        <dbReference type="ARBA" id="ARBA00022729"/>
    </source>
</evidence>
<dbReference type="Gene3D" id="2.130.10.130">
    <property type="entry name" value="Integrin alpha, N-terminal"/>
    <property type="match status" value="2"/>
</dbReference>
<feature type="signal peptide" evidence="2">
    <location>
        <begin position="1"/>
        <end position="31"/>
    </location>
</feature>
<dbReference type="EMBL" id="CP104694">
    <property type="protein sequence ID" value="UXI68793.1"/>
    <property type="molecule type" value="Genomic_DNA"/>
</dbReference>
<gene>
    <name evidence="3" type="ORF">N4264_03825</name>
</gene>
<sequence length="930" mass="98131">MLHIPTSRIRPRRTGRAAGLAALVLSPLLSAADLPIDSGVPIGTNFGAVASLQLADLDGDGDQDVIGASSNTATIMGWYRNGLTYTARTISSMAAGVRSVAVGDIDRDGDLDLVGALNGAHQVIWWEQTSVGWSPHPIASVLDAWSVTLADVNADGTLDVIGTALNANRVFTFINRSNGTDWAEVATDTALPKASSVAAGDLDGDGDQDLVATAFGGTSVKWYENRAAGAGGAWVARTVTDDITAPLDARLADIDRDGDLDVTLGGGDGVYWYENEGNAHGWIAHQTGPALPNVLKTIPVDLDQDGDADLVSTSTSAHLLLWRENIDGRGTQWTERRLDVGLFQANAVVAGDVDRDGDLDVVAGGTEGDVGLYRNWRLHRKFFFHSSQQRDIQVPMHAQRARLADLDRDGDLDGIGIAYANQPGPAGMLVRWINDGTGQFSAPLNFGAGQHADLALADVNRDGVVDAVAAGAELAWYGWHTGTWTRYGIAKTPEMSHAIGVAAADFNRDGRTDVAIADDVEGAVYAWINVDGGNTWTRQVVATGITGVNGIASGDFDRDGRTDLGTISTDGTVRWYRNGSAGWIATLATSGIEQPTGIAARDIDSDGDLDLLVSQSAGTTLVKNNANATSWTPRIGLRDPGDYGYTAISAADFDTDGDADLAVSAADMGMLFWGENDDSVYLTGWVGFDTLPGAVDLDSGDIDGDGDPDLIGAGRKITPASGVRWWRNFGGQYELLASNTPSGTVPAGRASVLMAATIWHQGNQDDLDLKIARLNLYFESAPGVPLTSAEANALIQRVHVYTDNGNGVLDPMDTVAATVEDLSLSDGVLAIDDSTAQSLFQVSTFSQQRYFIVPTYVANPPALPARFRATFLGVTDGAGRPASLVRDTYGVALSNSATSNGATGFLVVDADTFFRDGFEPRQSSTTDFTP</sequence>